<dbReference type="Proteomes" id="UP000504638">
    <property type="component" value="Unplaced"/>
</dbReference>
<dbReference type="Gene3D" id="3.30.43.10">
    <property type="entry name" value="Uridine Diphospho-n-acetylenolpyruvylglucosamine Reductase, domain 2"/>
    <property type="match status" value="1"/>
</dbReference>
<dbReference type="GO" id="GO:0016491">
    <property type="term" value="F:oxidoreductase activity"/>
    <property type="evidence" value="ECO:0007669"/>
    <property type="project" value="UniProtKB-KW"/>
</dbReference>
<dbReference type="InterPro" id="IPR016167">
    <property type="entry name" value="FAD-bd_PCMH_sub1"/>
</dbReference>
<dbReference type="InterPro" id="IPR036318">
    <property type="entry name" value="FAD-bd_PCMH-like_sf"/>
</dbReference>
<keyword evidence="3" id="KW-0274">FAD</keyword>
<dbReference type="InterPro" id="IPR016169">
    <property type="entry name" value="FAD-bd_PCMH_sub2"/>
</dbReference>
<evidence type="ECO:0000313" key="8">
    <source>
        <dbReference type="RefSeq" id="XP_033533456.1"/>
    </source>
</evidence>
<proteinExistence type="inferred from homology"/>
<organism evidence="6">
    <name type="scientific">Eremomyces bilateralis CBS 781.70</name>
    <dbReference type="NCBI Taxonomy" id="1392243"/>
    <lineage>
        <taxon>Eukaryota</taxon>
        <taxon>Fungi</taxon>
        <taxon>Dikarya</taxon>
        <taxon>Ascomycota</taxon>
        <taxon>Pezizomycotina</taxon>
        <taxon>Dothideomycetes</taxon>
        <taxon>Dothideomycetes incertae sedis</taxon>
        <taxon>Eremomycetales</taxon>
        <taxon>Eremomycetaceae</taxon>
        <taxon>Eremomyces</taxon>
    </lineage>
</organism>
<keyword evidence="4" id="KW-0560">Oxidoreductase</keyword>
<accession>A0A6G1G138</accession>
<reference evidence="6 8" key="1">
    <citation type="submission" date="2020-01" db="EMBL/GenBank/DDBJ databases">
        <authorList>
            <consortium name="DOE Joint Genome Institute"/>
            <person name="Haridas S."/>
            <person name="Albert R."/>
            <person name="Binder M."/>
            <person name="Bloem J."/>
            <person name="Labutti K."/>
            <person name="Salamov A."/>
            <person name="Andreopoulos B."/>
            <person name="Baker S.E."/>
            <person name="Barry K."/>
            <person name="Bills G."/>
            <person name="Bluhm B.H."/>
            <person name="Cannon C."/>
            <person name="Castanera R."/>
            <person name="Culley D.E."/>
            <person name="Daum C."/>
            <person name="Ezra D."/>
            <person name="Gonzalez J.B."/>
            <person name="Henrissat B."/>
            <person name="Kuo A."/>
            <person name="Liang C."/>
            <person name="Lipzen A."/>
            <person name="Lutzoni F."/>
            <person name="Magnuson J."/>
            <person name="Mondo S."/>
            <person name="Nolan M."/>
            <person name="Ohm R."/>
            <person name="Pangilinan J."/>
            <person name="Park H.-J."/>
            <person name="Ramirez L."/>
            <person name="Alfaro M."/>
            <person name="Sun H."/>
            <person name="Tritt A."/>
            <person name="Yoshinaga Y."/>
            <person name="Zwiers L.-H."/>
            <person name="Turgeon B.G."/>
            <person name="Goodwin S.B."/>
            <person name="Spatafora J.W."/>
            <person name="Crous P.W."/>
            <person name="Grigoriev I.V."/>
        </authorList>
    </citation>
    <scope>NUCLEOTIDE SEQUENCE</scope>
    <source>
        <strain evidence="6 8">CBS 781.70</strain>
    </source>
</reference>
<dbReference type="EMBL" id="ML975160">
    <property type="protein sequence ID" value="KAF1811825.1"/>
    <property type="molecule type" value="Genomic_DNA"/>
</dbReference>
<evidence type="ECO:0000256" key="3">
    <source>
        <dbReference type="ARBA" id="ARBA00022827"/>
    </source>
</evidence>
<dbReference type="RefSeq" id="XP_033533456.1">
    <property type="nucleotide sequence ID" value="XM_033681331.1"/>
</dbReference>
<comment type="similarity">
    <text evidence="1">Belongs to the oxygen-dependent FAD-linked oxidoreductase family.</text>
</comment>
<dbReference type="PANTHER" id="PTHR42973">
    <property type="entry name" value="BINDING OXIDOREDUCTASE, PUTATIVE (AFU_ORTHOLOGUE AFUA_1G17690)-RELATED"/>
    <property type="match status" value="1"/>
</dbReference>
<dbReference type="Pfam" id="PF01565">
    <property type="entry name" value="FAD_binding_4"/>
    <property type="match status" value="1"/>
</dbReference>
<gene>
    <name evidence="6 8" type="ORF">P152DRAFT_474546</name>
</gene>
<dbReference type="GO" id="GO:0071949">
    <property type="term" value="F:FAD binding"/>
    <property type="evidence" value="ECO:0007669"/>
    <property type="project" value="InterPro"/>
</dbReference>
<dbReference type="AlphaFoldDB" id="A0A6G1G138"/>
<evidence type="ECO:0000256" key="1">
    <source>
        <dbReference type="ARBA" id="ARBA00005466"/>
    </source>
</evidence>
<dbReference type="InterPro" id="IPR006094">
    <property type="entry name" value="Oxid_FAD_bind_N"/>
</dbReference>
<keyword evidence="7" id="KW-1185">Reference proteome</keyword>
<dbReference type="InterPro" id="IPR016166">
    <property type="entry name" value="FAD-bd_PCMH"/>
</dbReference>
<evidence type="ECO:0000313" key="6">
    <source>
        <dbReference type="EMBL" id="KAF1811825.1"/>
    </source>
</evidence>
<protein>
    <submittedName>
        <fullName evidence="6 8">FAD binding domain protein</fullName>
    </submittedName>
</protein>
<reference evidence="8" key="3">
    <citation type="submission" date="2025-04" db="UniProtKB">
        <authorList>
            <consortium name="RefSeq"/>
        </authorList>
    </citation>
    <scope>IDENTIFICATION</scope>
    <source>
        <strain evidence="8">CBS 781.70</strain>
    </source>
</reference>
<reference evidence="8" key="2">
    <citation type="submission" date="2020-04" db="EMBL/GenBank/DDBJ databases">
        <authorList>
            <consortium name="NCBI Genome Project"/>
        </authorList>
    </citation>
    <scope>NUCLEOTIDE SEQUENCE</scope>
    <source>
        <strain evidence="8">CBS 781.70</strain>
    </source>
</reference>
<feature type="domain" description="FAD-binding PCMH-type" evidence="5">
    <location>
        <begin position="76"/>
        <end position="247"/>
    </location>
</feature>
<dbReference type="InterPro" id="IPR050416">
    <property type="entry name" value="FAD-linked_Oxidoreductase"/>
</dbReference>
<dbReference type="Gene3D" id="3.40.462.20">
    <property type="match status" value="1"/>
</dbReference>
<name>A0A6G1G138_9PEZI</name>
<dbReference type="PANTHER" id="PTHR42973:SF34">
    <property type="entry name" value="FAD BINDING DOMAIN PROTEIN (AFU_ORTHOLOGUE AFUA_3G02770)"/>
    <property type="match status" value="1"/>
</dbReference>
<evidence type="ECO:0000259" key="5">
    <source>
        <dbReference type="PROSITE" id="PS51387"/>
    </source>
</evidence>
<evidence type="ECO:0000313" key="7">
    <source>
        <dbReference type="Proteomes" id="UP000504638"/>
    </source>
</evidence>
<dbReference type="SUPFAM" id="SSF56176">
    <property type="entry name" value="FAD-binding/transporter-associated domain-like"/>
    <property type="match status" value="1"/>
</dbReference>
<dbReference type="GeneID" id="54421901"/>
<keyword evidence="2" id="KW-0285">Flavoprotein</keyword>
<dbReference type="Gene3D" id="3.30.465.10">
    <property type="match status" value="1"/>
</dbReference>
<evidence type="ECO:0000256" key="2">
    <source>
        <dbReference type="ARBA" id="ARBA00022630"/>
    </source>
</evidence>
<dbReference type="PROSITE" id="PS51387">
    <property type="entry name" value="FAD_PCMH"/>
    <property type="match status" value="1"/>
</dbReference>
<sequence>MDAPAIVDTLDAKGFDVSLLDELLAAQGADSLVKRSPLCSIACKTLNLAYGDRLILQSETAQYDGWTANFWSDMQAQVNPYCIFQPKSNLEVSVLVLISRLSQCPFAAKSGGHAAFAGASSIEGGITVDLRMMMDVSVSEDKKVAYIQPGNQWYDVYTKLEPLGLAVIGGRVAEIGTGGLTLGGGISFFSNIYGWACDNVVSYELVTATGAIVTVTKDKYPDLYWALRGGGNNFGIVTKFGLATFDQGKMWGGVVMYAPTERDATLHAYINFGFNSPDDPKAALILVTGFSSGFYFTIADLEYTDPISTAPGIFQEFVNIPHLSDTTGTKSLSEIALEFNSSNPHGLRESYWTATFKLDYELAAYITELFLENTAPIENVAGIVPACVMQVITEGVLTHMADNGGNALGLDPAKGPYLLLNLAYMWTNAADDAAVIARADTIIKAAIAKSKGMGLDADYLYMNYASQYQDVIASYGAENKAKLVSISEKYDPAGVFQQLQPGYFKLSGPPTTGP</sequence>
<evidence type="ECO:0000256" key="4">
    <source>
        <dbReference type="ARBA" id="ARBA00023002"/>
    </source>
</evidence>
<dbReference type="OrthoDB" id="2151789at2759"/>